<evidence type="ECO:0000256" key="8">
    <source>
        <dbReference type="SAM" id="Phobius"/>
    </source>
</evidence>
<dbReference type="GO" id="GO:0055085">
    <property type="term" value="P:transmembrane transport"/>
    <property type="evidence" value="ECO:0007669"/>
    <property type="project" value="TreeGrafter"/>
</dbReference>
<keyword evidence="11" id="KW-1185">Reference proteome</keyword>
<dbReference type="AlphaFoldDB" id="A0AA90NTY7"/>
<evidence type="ECO:0000256" key="6">
    <source>
        <dbReference type="ARBA" id="ARBA00022989"/>
    </source>
</evidence>
<feature type="transmembrane region" description="Helical" evidence="8">
    <location>
        <begin position="12"/>
        <end position="33"/>
    </location>
</feature>
<dbReference type="EMBL" id="JASXSV010000041">
    <property type="protein sequence ID" value="MDP0590299.1"/>
    <property type="molecule type" value="Genomic_DNA"/>
</dbReference>
<gene>
    <name evidence="9" type="ORF">QS748_06890</name>
    <name evidence="10" type="ORF">QS748_14360</name>
</gene>
<feature type="transmembrane region" description="Helical" evidence="8">
    <location>
        <begin position="251"/>
        <end position="271"/>
    </location>
</feature>
<feature type="transmembrane region" description="Helical" evidence="8">
    <location>
        <begin position="220"/>
        <end position="245"/>
    </location>
</feature>
<feature type="transmembrane region" description="Helical" evidence="8">
    <location>
        <begin position="278"/>
        <end position="301"/>
    </location>
</feature>
<evidence type="ECO:0000256" key="1">
    <source>
        <dbReference type="ARBA" id="ARBA00004651"/>
    </source>
</evidence>
<dbReference type="GO" id="GO:0005886">
    <property type="term" value="C:plasma membrane"/>
    <property type="evidence" value="ECO:0007669"/>
    <property type="project" value="UniProtKB-SubCell"/>
</dbReference>
<proteinExistence type="inferred from homology"/>
<keyword evidence="7 8" id="KW-0472">Membrane</keyword>
<dbReference type="PANTHER" id="PTHR21716">
    <property type="entry name" value="TRANSMEMBRANE PROTEIN"/>
    <property type="match status" value="1"/>
</dbReference>
<feature type="transmembrane region" description="Helical" evidence="8">
    <location>
        <begin position="307"/>
        <end position="332"/>
    </location>
</feature>
<dbReference type="PANTHER" id="PTHR21716:SF53">
    <property type="entry name" value="PERMEASE PERM-RELATED"/>
    <property type="match status" value="1"/>
</dbReference>
<evidence type="ECO:0000256" key="7">
    <source>
        <dbReference type="ARBA" id="ARBA00023136"/>
    </source>
</evidence>
<organism evidence="10 11">
    <name type="scientific">Candidatus Endonucleibacter bathymodioli</name>
    <dbReference type="NCBI Taxonomy" id="539814"/>
    <lineage>
        <taxon>Bacteria</taxon>
        <taxon>Pseudomonadati</taxon>
        <taxon>Pseudomonadota</taxon>
        <taxon>Gammaproteobacteria</taxon>
        <taxon>Oceanospirillales</taxon>
        <taxon>Endozoicomonadaceae</taxon>
        <taxon>Candidatus Endonucleibacter</taxon>
    </lineage>
</organism>
<dbReference type="InterPro" id="IPR002549">
    <property type="entry name" value="AI-2E-like"/>
</dbReference>
<keyword evidence="4" id="KW-1003">Cell membrane</keyword>
<evidence type="ECO:0000256" key="4">
    <source>
        <dbReference type="ARBA" id="ARBA00022475"/>
    </source>
</evidence>
<feature type="transmembrane region" description="Helical" evidence="8">
    <location>
        <begin position="39"/>
        <end position="59"/>
    </location>
</feature>
<keyword evidence="3" id="KW-0813">Transport</keyword>
<keyword evidence="6 8" id="KW-1133">Transmembrane helix</keyword>
<protein>
    <submittedName>
        <fullName evidence="10">AI-2E family transporter</fullName>
    </submittedName>
</protein>
<evidence type="ECO:0000313" key="10">
    <source>
        <dbReference type="EMBL" id="MDP0590299.1"/>
    </source>
</evidence>
<comment type="similarity">
    <text evidence="2">Belongs to the autoinducer-2 exporter (AI-2E) (TC 2.A.86) family.</text>
</comment>
<dbReference type="Proteomes" id="UP001178148">
    <property type="component" value="Unassembled WGS sequence"/>
</dbReference>
<evidence type="ECO:0000256" key="2">
    <source>
        <dbReference type="ARBA" id="ARBA00009773"/>
    </source>
</evidence>
<name>A0AA90NTY7_9GAMM</name>
<comment type="caution">
    <text evidence="10">The sequence shown here is derived from an EMBL/GenBank/DDBJ whole genome shotgun (WGS) entry which is preliminary data.</text>
</comment>
<evidence type="ECO:0000256" key="3">
    <source>
        <dbReference type="ARBA" id="ARBA00022448"/>
    </source>
</evidence>
<feature type="transmembrane region" description="Helical" evidence="8">
    <location>
        <begin position="71"/>
        <end position="93"/>
    </location>
</feature>
<dbReference type="EMBL" id="JASXSV010000008">
    <property type="protein sequence ID" value="MDP0588917.1"/>
    <property type="molecule type" value="Genomic_DNA"/>
</dbReference>
<sequence length="358" mass="39461">MLDFIKYWLNRYLSDYEAMVLLVLLVFCFVIVLTMGDMLAPVFAALVLAFLMQGIINWLERMGAVHLVSVSLVFVGFVALLLIFLLVIVPLIWEQATSLLNEVPRMVHVGLKLLKSLPELYPGLVSESQATLIADTFSNRLAGLGQWVLSFLLSKLPGVLGLLIYLILVPLLIFFFLKDKNKLLLWAGSRLPTRRRLITQVADEMNSQIANYIRGKAIEIAIVSSTCFICFVILGLNYAVLLALMVGLSVVIPYIGATVVTVPVVIIGFFQWGFGNELLVLVVVYSVIQALDGNILVPLLFSEAVNLHPVAIIIAILVFGGLWGFWGVFFAIPLATLLKAVMSAWPKAQVALIAKTSL</sequence>
<comment type="subcellular location">
    <subcellularLocation>
        <location evidence="1">Cell membrane</location>
        <topology evidence="1">Multi-pass membrane protein</topology>
    </subcellularLocation>
</comment>
<accession>A0AA90NTY7</accession>
<dbReference type="Pfam" id="PF01594">
    <property type="entry name" value="AI-2E_transport"/>
    <property type="match status" value="1"/>
</dbReference>
<keyword evidence="5 8" id="KW-0812">Transmembrane</keyword>
<evidence type="ECO:0000313" key="11">
    <source>
        <dbReference type="Proteomes" id="UP001178148"/>
    </source>
</evidence>
<evidence type="ECO:0000313" key="9">
    <source>
        <dbReference type="EMBL" id="MDP0588917.1"/>
    </source>
</evidence>
<feature type="transmembrane region" description="Helical" evidence="8">
    <location>
        <begin position="156"/>
        <end position="177"/>
    </location>
</feature>
<evidence type="ECO:0000256" key="5">
    <source>
        <dbReference type="ARBA" id="ARBA00022692"/>
    </source>
</evidence>
<reference evidence="10" key="1">
    <citation type="submission" date="2023-06" db="EMBL/GenBank/DDBJ databases">
        <title>An intranuclear bacterial parasite of deep-sea mussels expresses apoptosis inhibitors acquired from its host.</title>
        <authorList>
            <person name="Gonzalez Porras M.A."/>
        </authorList>
    </citation>
    <scope>NUCLEOTIDE SEQUENCE</scope>
    <source>
        <strain evidence="10">IAP13</strain>
    </source>
</reference>